<comment type="caution">
    <text evidence="6">The sequence shown here is derived from an EMBL/GenBank/DDBJ whole genome shotgun (WGS) entry which is preliminary data.</text>
</comment>
<evidence type="ECO:0000256" key="3">
    <source>
        <dbReference type="ARBA" id="ARBA00022694"/>
    </source>
</evidence>
<dbReference type="Pfam" id="PF08617">
    <property type="entry name" value="CGI-121"/>
    <property type="match status" value="1"/>
</dbReference>
<evidence type="ECO:0000256" key="5">
    <source>
        <dbReference type="RuleBase" id="RU004398"/>
    </source>
</evidence>
<dbReference type="PANTHER" id="PTHR15840">
    <property type="entry name" value="CGI-121 FAMILY MEMBER"/>
    <property type="match status" value="1"/>
</dbReference>
<dbReference type="GO" id="GO:0005634">
    <property type="term" value="C:nucleus"/>
    <property type="evidence" value="ECO:0007669"/>
    <property type="project" value="UniProtKB-SubCell"/>
</dbReference>
<proteinExistence type="inferred from homology"/>
<reference evidence="6" key="1">
    <citation type="submission" date="2022-05" db="EMBL/GenBank/DDBJ databases">
        <title>A multi-omics perspective on studying reproductive biology in Daphnia sinensis.</title>
        <authorList>
            <person name="Jia J."/>
        </authorList>
    </citation>
    <scope>NUCLEOTIDE SEQUENCE</scope>
    <source>
        <strain evidence="6">WSL</strain>
    </source>
</reference>
<evidence type="ECO:0000256" key="2">
    <source>
        <dbReference type="ARBA" id="ARBA00005546"/>
    </source>
</evidence>
<comment type="similarity">
    <text evidence="2 5">Belongs to the CGI121/TPRKB family.</text>
</comment>
<evidence type="ECO:0000313" key="7">
    <source>
        <dbReference type="Proteomes" id="UP000820818"/>
    </source>
</evidence>
<evidence type="ECO:0000313" key="6">
    <source>
        <dbReference type="EMBL" id="KAI9550649.1"/>
    </source>
</evidence>
<dbReference type="InterPro" id="IPR013926">
    <property type="entry name" value="CGI121/TPRKB"/>
</dbReference>
<dbReference type="EMBL" id="WJBH02000109">
    <property type="protein sequence ID" value="KAI9550649.1"/>
    <property type="molecule type" value="Genomic_DNA"/>
</dbReference>
<dbReference type="AlphaFoldDB" id="A0AAD5PN41"/>
<sequence>MLSFKECEPKLLLFKNVTNTGEIREKIMKANLPCAAINPRYVLDTFQVLVATQLAVMGHQNKALRTHSVFSEIVYNMSPTRKISDSLKIFGMSDKDTTFLCVVLSKEDMELVCSQVKGELANPAESDFGMCDEEELRKIYKIKEAEVKTASLLDSIINKISTKEIVT</sequence>
<protein>
    <recommendedName>
        <fullName evidence="8">EKC/KEOPS complex subunit TPRKB</fullName>
    </recommendedName>
</protein>
<dbReference type="Gene3D" id="3.30.2380.10">
    <property type="entry name" value="CGI121/TPRKB"/>
    <property type="match status" value="1"/>
</dbReference>
<dbReference type="PANTHER" id="PTHR15840:SF10">
    <property type="entry name" value="EKC_KEOPS COMPLEX SUBUNIT TPRKB"/>
    <property type="match status" value="1"/>
</dbReference>
<evidence type="ECO:0008006" key="8">
    <source>
        <dbReference type="Google" id="ProtNLM"/>
    </source>
</evidence>
<dbReference type="SUPFAM" id="SSF143870">
    <property type="entry name" value="PF0523-like"/>
    <property type="match status" value="1"/>
</dbReference>
<keyword evidence="3" id="KW-0819">tRNA processing</keyword>
<dbReference type="GO" id="GO:0005829">
    <property type="term" value="C:cytosol"/>
    <property type="evidence" value="ECO:0007669"/>
    <property type="project" value="TreeGrafter"/>
</dbReference>
<gene>
    <name evidence="6" type="ORF">GHT06_004420</name>
</gene>
<dbReference type="GO" id="GO:0002949">
    <property type="term" value="P:tRNA threonylcarbamoyladenosine modification"/>
    <property type="evidence" value="ECO:0007669"/>
    <property type="project" value="TreeGrafter"/>
</dbReference>
<organism evidence="6 7">
    <name type="scientific">Daphnia sinensis</name>
    <dbReference type="NCBI Taxonomy" id="1820382"/>
    <lineage>
        <taxon>Eukaryota</taxon>
        <taxon>Metazoa</taxon>
        <taxon>Ecdysozoa</taxon>
        <taxon>Arthropoda</taxon>
        <taxon>Crustacea</taxon>
        <taxon>Branchiopoda</taxon>
        <taxon>Diplostraca</taxon>
        <taxon>Cladocera</taxon>
        <taxon>Anomopoda</taxon>
        <taxon>Daphniidae</taxon>
        <taxon>Daphnia</taxon>
        <taxon>Daphnia similis group</taxon>
    </lineage>
</organism>
<dbReference type="NCBIfam" id="NF011465">
    <property type="entry name" value="PRK14886.1-1"/>
    <property type="match status" value="1"/>
</dbReference>
<dbReference type="GO" id="GO:0000408">
    <property type="term" value="C:EKC/KEOPS complex"/>
    <property type="evidence" value="ECO:0007669"/>
    <property type="project" value="TreeGrafter"/>
</dbReference>
<dbReference type="Proteomes" id="UP000820818">
    <property type="component" value="Unassembled WGS sequence"/>
</dbReference>
<name>A0AAD5PN41_9CRUS</name>
<accession>A0AAD5PN41</accession>
<keyword evidence="4 5" id="KW-0539">Nucleus</keyword>
<evidence type="ECO:0000256" key="1">
    <source>
        <dbReference type="ARBA" id="ARBA00004123"/>
    </source>
</evidence>
<dbReference type="InterPro" id="IPR036504">
    <property type="entry name" value="CGI121/TPRKB_sf"/>
</dbReference>
<evidence type="ECO:0000256" key="4">
    <source>
        <dbReference type="ARBA" id="ARBA00023242"/>
    </source>
</evidence>
<keyword evidence="7" id="KW-1185">Reference proteome</keyword>
<comment type="subcellular location">
    <subcellularLocation>
        <location evidence="1">Nucleus</location>
    </subcellularLocation>
</comment>